<dbReference type="InterPro" id="IPR013096">
    <property type="entry name" value="Cupin_2"/>
</dbReference>
<evidence type="ECO:0000313" key="3">
    <source>
        <dbReference type="Proteomes" id="UP000660611"/>
    </source>
</evidence>
<accession>A0A919UAU1</accession>
<dbReference type="AlphaFoldDB" id="A0A919UAU1"/>
<proteinExistence type="predicted"/>
<name>A0A919UAU1_9ACTN</name>
<dbReference type="SUPFAM" id="SSF51182">
    <property type="entry name" value="RmlC-like cupins"/>
    <property type="match status" value="1"/>
</dbReference>
<dbReference type="PANTHER" id="PTHR36114">
    <property type="entry name" value="16.7 KDA PROTEIN IN WHIE LOCUS"/>
    <property type="match status" value="1"/>
</dbReference>
<dbReference type="Pfam" id="PF07883">
    <property type="entry name" value="Cupin_2"/>
    <property type="match status" value="1"/>
</dbReference>
<feature type="domain" description="Cupin type-2" evidence="1">
    <location>
        <begin position="36"/>
        <end position="101"/>
    </location>
</feature>
<evidence type="ECO:0000313" key="2">
    <source>
        <dbReference type="EMBL" id="GIG48402.1"/>
    </source>
</evidence>
<dbReference type="InterPro" id="IPR052044">
    <property type="entry name" value="PKS_Associated_Protein"/>
</dbReference>
<dbReference type="InterPro" id="IPR011051">
    <property type="entry name" value="RmlC_Cupin_sf"/>
</dbReference>
<dbReference type="Gene3D" id="2.60.120.10">
    <property type="entry name" value="Jelly Rolls"/>
    <property type="match status" value="1"/>
</dbReference>
<sequence>MPVLSPAPAITPFPGATFHPLVAPSRGAERTSVWQATIEPGPLPDPHQLTAEEVFVVLDGTATVRLAGETLTAGPGDAIVVPPDTDFALHNTGAGPLRLLCALPVGGQVRLPDGAVFTPPWTA</sequence>
<comment type="caution">
    <text evidence="2">The sequence shown here is derived from an EMBL/GenBank/DDBJ whole genome shotgun (WGS) entry which is preliminary data.</text>
</comment>
<dbReference type="InterPro" id="IPR014710">
    <property type="entry name" value="RmlC-like_jellyroll"/>
</dbReference>
<protein>
    <recommendedName>
        <fullName evidence="1">Cupin type-2 domain-containing protein</fullName>
    </recommendedName>
</protein>
<dbReference type="PANTHER" id="PTHR36114:SF1">
    <property type="entry name" value="16.7 KDA PROTEIN IN WHIE LOCUS"/>
    <property type="match status" value="1"/>
</dbReference>
<dbReference type="EMBL" id="BONQ01000103">
    <property type="protein sequence ID" value="GIG48402.1"/>
    <property type="molecule type" value="Genomic_DNA"/>
</dbReference>
<reference evidence="2" key="1">
    <citation type="submission" date="2021-01" db="EMBL/GenBank/DDBJ databases">
        <title>Whole genome shotgun sequence of Dactylosporangium siamense NBRC 106093.</title>
        <authorList>
            <person name="Komaki H."/>
            <person name="Tamura T."/>
        </authorList>
    </citation>
    <scope>NUCLEOTIDE SEQUENCE</scope>
    <source>
        <strain evidence="2">NBRC 106093</strain>
    </source>
</reference>
<dbReference type="Proteomes" id="UP000660611">
    <property type="component" value="Unassembled WGS sequence"/>
</dbReference>
<evidence type="ECO:0000259" key="1">
    <source>
        <dbReference type="Pfam" id="PF07883"/>
    </source>
</evidence>
<keyword evidence="3" id="KW-1185">Reference proteome</keyword>
<organism evidence="2 3">
    <name type="scientific">Dactylosporangium siamense</name>
    <dbReference type="NCBI Taxonomy" id="685454"/>
    <lineage>
        <taxon>Bacteria</taxon>
        <taxon>Bacillati</taxon>
        <taxon>Actinomycetota</taxon>
        <taxon>Actinomycetes</taxon>
        <taxon>Micromonosporales</taxon>
        <taxon>Micromonosporaceae</taxon>
        <taxon>Dactylosporangium</taxon>
    </lineage>
</organism>
<dbReference type="RefSeq" id="WP_203850106.1">
    <property type="nucleotide sequence ID" value="NZ_BAAAVW010000003.1"/>
</dbReference>
<gene>
    <name evidence="2" type="ORF">Dsi01nite_064430</name>
</gene>